<evidence type="ECO:0000313" key="2">
    <source>
        <dbReference type="EMBL" id="ELZ96859.1"/>
    </source>
</evidence>
<keyword evidence="1" id="KW-0472">Membrane</keyword>
<comment type="caution">
    <text evidence="2">The sequence shown here is derived from an EMBL/GenBank/DDBJ whole genome shotgun (WGS) entry which is preliminary data.</text>
</comment>
<feature type="transmembrane region" description="Helical" evidence="1">
    <location>
        <begin position="30"/>
        <end position="63"/>
    </location>
</feature>
<dbReference type="Proteomes" id="UP000011550">
    <property type="component" value="Unassembled WGS sequence"/>
</dbReference>
<reference evidence="2 3" key="1">
    <citation type="journal article" date="2014" name="PLoS Genet.">
        <title>Phylogenetically driven sequencing of extremely halophilic archaea reveals strategies for static and dynamic osmo-response.</title>
        <authorList>
            <person name="Becker E.A."/>
            <person name="Seitzer P.M."/>
            <person name="Tritt A."/>
            <person name="Larsen D."/>
            <person name="Krusor M."/>
            <person name="Yao A.I."/>
            <person name="Wu D."/>
            <person name="Madern D."/>
            <person name="Eisen J.A."/>
            <person name="Darling A.E."/>
            <person name="Facciotti M.T."/>
        </authorList>
    </citation>
    <scope>NUCLEOTIDE SEQUENCE [LARGE SCALE GENOMIC DNA]</scope>
    <source>
        <strain evidence="2 3">ATCC BAA-1512</strain>
    </source>
</reference>
<keyword evidence="1" id="KW-1133">Transmembrane helix</keyword>
<name>M0IN10_9EURY</name>
<protein>
    <submittedName>
        <fullName evidence="2">Uncharacterized protein</fullName>
    </submittedName>
</protein>
<sequence>MPAMTYDIHLVRLDAPDTTLNGFNTVAEAVFLALAAVLGTVPAIVVATVVASFAPSLGVVALFSGWSVGSSQ</sequence>
<dbReference type="EMBL" id="AOLN01000006">
    <property type="protein sequence ID" value="ELZ96859.1"/>
    <property type="molecule type" value="Genomic_DNA"/>
</dbReference>
<keyword evidence="3" id="KW-1185">Reference proteome</keyword>
<evidence type="ECO:0000256" key="1">
    <source>
        <dbReference type="SAM" id="Phobius"/>
    </source>
</evidence>
<keyword evidence="1" id="KW-0812">Transmembrane</keyword>
<accession>M0IN10</accession>
<gene>
    <name evidence="2" type="ORF">C440_03758</name>
</gene>
<evidence type="ECO:0000313" key="3">
    <source>
        <dbReference type="Proteomes" id="UP000011550"/>
    </source>
</evidence>
<organism evidence="2 3">
    <name type="scientific">Haloferax mucosum ATCC BAA-1512</name>
    <dbReference type="NCBI Taxonomy" id="662479"/>
    <lineage>
        <taxon>Archaea</taxon>
        <taxon>Methanobacteriati</taxon>
        <taxon>Methanobacteriota</taxon>
        <taxon>Stenosarchaea group</taxon>
        <taxon>Halobacteria</taxon>
        <taxon>Halobacteriales</taxon>
        <taxon>Haloferacaceae</taxon>
        <taxon>Haloferax</taxon>
    </lineage>
</organism>
<dbReference type="STRING" id="662479.C440_03758"/>
<dbReference type="AlphaFoldDB" id="M0IN10"/>
<proteinExistence type="predicted"/>